<name>A0A2G9UW32_TELCI</name>
<reference evidence="1 2" key="1">
    <citation type="submission" date="2015-09" db="EMBL/GenBank/DDBJ databases">
        <title>Draft genome of the parasitic nematode Teladorsagia circumcincta isolate WARC Sus (inbred).</title>
        <authorList>
            <person name="Mitreva M."/>
        </authorList>
    </citation>
    <scope>NUCLEOTIDE SEQUENCE [LARGE SCALE GENOMIC DNA]</scope>
    <source>
        <strain evidence="1 2">S</strain>
    </source>
</reference>
<accession>A0A2G9UW32</accession>
<evidence type="ECO:0000313" key="1">
    <source>
        <dbReference type="EMBL" id="PIO74444.1"/>
    </source>
</evidence>
<organism evidence="1 2">
    <name type="scientific">Teladorsagia circumcincta</name>
    <name type="common">Brown stomach worm</name>
    <name type="synonym">Ostertagia circumcincta</name>
    <dbReference type="NCBI Taxonomy" id="45464"/>
    <lineage>
        <taxon>Eukaryota</taxon>
        <taxon>Metazoa</taxon>
        <taxon>Ecdysozoa</taxon>
        <taxon>Nematoda</taxon>
        <taxon>Chromadorea</taxon>
        <taxon>Rhabditida</taxon>
        <taxon>Rhabditina</taxon>
        <taxon>Rhabditomorpha</taxon>
        <taxon>Strongyloidea</taxon>
        <taxon>Trichostrongylidae</taxon>
        <taxon>Teladorsagia</taxon>
    </lineage>
</organism>
<protein>
    <submittedName>
        <fullName evidence="1">Uncharacterized protein</fullName>
    </submittedName>
</protein>
<dbReference type="AlphaFoldDB" id="A0A2G9UW32"/>
<dbReference type="Proteomes" id="UP000230423">
    <property type="component" value="Unassembled WGS sequence"/>
</dbReference>
<gene>
    <name evidence="1" type="ORF">TELCIR_03551</name>
</gene>
<evidence type="ECO:0000313" key="2">
    <source>
        <dbReference type="Proteomes" id="UP000230423"/>
    </source>
</evidence>
<proteinExistence type="predicted"/>
<keyword evidence="2" id="KW-1185">Reference proteome</keyword>
<dbReference type="OrthoDB" id="10250117at2759"/>
<sequence length="50" mass="5766">MRSKYTTQLIPMLRGGGQEQKLRSGHFYFLTERFGIRTALSSEVHGQFFG</sequence>
<dbReference type="EMBL" id="KZ345278">
    <property type="protein sequence ID" value="PIO74444.1"/>
    <property type="molecule type" value="Genomic_DNA"/>
</dbReference>